<dbReference type="OrthoDB" id="2020141at2"/>
<dbReference type="EMBL" id="CP023994">
    <property type="protein sequence ID" value="AWR21080.1"/>
    <property type="molecule type" value="Genomic_DNA"/>
</dbReference>
<dbReference type="PANTHER" id="PTHR34301">
    <property type="entry name" value="DNA-BINDING PROTEIN-RELATED"/>
    <property type="match status" value="1"/>
</dbReference>
<evidence type="ECO:0000259" key="2">
    <source>
        <dbReference type="Pfam" id="PF13191"/>
    </source>
</evidence>
<evidence type="ECO:0000313" key="3">
    <source>
        <dbReference type="EMBL" id="AWR21080.1"/>
    </source>
</evidence>
<dbReference type="AlphaFoldDB" id="A0A2Z3RX20"/>
<proteinExistence type="predicted"/>
<feature type="region of interest" description="Disordered" evidence="1">
    <location>
        <begin position="1"/>
        <end position="21"/>
    </location>
</feature>
<dbReference type="InterPro" id="IPR041664">
    <property type="entry name" value="AAA_16"/>
</dbReference>
<reference evidence="3 4" key="1">
    <citation type="submission" date="2017-10" db="EMBL/GenBank/DDBJ databases">
        <title>Genome of an Actinobacterium that displays light-enhanced growth.</title>
        <authorList>
            <person name="Maresca J.A."/>
            <person name="Hempel P."/>
            <person name="Shevchenko O."/>
            <person name="Miller K.J."/>
            <person name="Hahn M.W."/>
        </authorList>
    </citation>
    <scope>NUCLEOTIDE SEQUENCE [LARGE SCALE GENOMIC DNA]</scope>
    <source>
        <strain evidence="3 4">MWH-Mo1</strain>
    </source>
</reference>
<dbReference type="Gene3D" id="3.40.50.300">
    <property type="entry name" value="P-loop containing nucleotide triphosphate hydrolases"/>
    <property type="match status" value="1"/>
</dbReference>
<gene>
    <name evidence="3" type="ORF">AURMO_00464</name>
</gene>
<sequence>MEHGTNPYSPGAGRKPTELVGRDQTLDRWKSSLQRIENGRDARSFCLYGLRGVGKTVLLAEFSREAKKHEWIVVKFEAGAGQTLRERLSLELHQVLADFARPGAKERMLKAFKTLASFKTTFDPNSGNFSFGIDLSDQPGGGADSGNLESDMFKLVHDVSSAAQDLGLGFTLLVDEAQDLEEEELAVLAAVTHRAGQEGWAFLAAVAGLPSLPRLFSEAKSYTERLFDYHEIRELPLEDARLALTSPAASEGIGWEDSARDYVINAASGYPYYIQQFGHDSWIAADSDPISLQDAQQGVEFGQRELDGGFFRSRWDRATTKEKEYLRAVAAEGNNSAMSSEVASRMGRKIESLGPARANLISKGIIYAPEHGVVAFTVPGMVEFINRQTDE</sequence>
<organism evidence="3 4">
    <name type="scientific">Aurantimicrobium photophilum</name>
    <dbReference type="NCBI Taxonomy" id="1987356"/>
    <lineage>
        <taxon>Bacteria</taxon>
        <taxon>Bacillati</taxon>
        <taxon>Actinomycetota</taxon>
        <taxon>Actinomycetes</taxon>
        <taxon>Micrococcales</taxon>
        <taxon>Microbacteriaceae</taxon>
        <taxon>Aurantimicrobium</taxon>
    </lineage>
</organism>
<evidence type="ECO:0000256" key="1">
    <source>
        <dbReference type="SAM" id="MobiDB-lite"/>
    </source>
</evidence>
<dbReference type="InterPro" id="IPR027417">
    <property type="entry name" value="P-loop_NTPase"/>
</dbReference>
<dbReference type="PANTHER" id="PTHR34301:SF8">
    <property type="entry name" value="ATPASE DOMAIN-CONTAINING PROTEIN"/>
    <property type="match status" value="1"/>
</dbReference>
<dbReference type="Proteomes" id="UP000246894">
    <property type="component" value="Chromosome"/>
</dbReference>
<name>A0A2Z3RX20_9MICO</name>
<dbReference type="KEGG" id="aum:AURMO_00464"/>
<dbReference type="Pfam" id="PF13191">
    <property type="entry name" value="AAA_16"/>
    <property type="match status" value="1"/>
</dbReference>
<accession>A0A2Z3RX20</accession>
<feature type="domain" description="Orc1-like AAA ATPase" evidence="2">
    <location>
        <begin position="18"/>
        <end position="196"/>
    </location>
</feature>
<protein>
    <submittedName>
        <fullName evidence="3">Mitochondrial ribosomal death-associated protein 3</fullName>
    </submittedName>
</protein>
<keyword evidence="4" id="KW-1185">Reference proteome</keyword>
<evidence type="ECO:0000313" key="4">
    <source>
        <dbReference type="Proteomes" id="UP000246894"/>
    </source>
</evidence>
<dbReference type="RefSeq" id="WP_110234842.1">
    <property type="nucleotide sequence ID" value="NZ_CP023994.1"/>
</dbReference>
<dbReference type="SUPFAM" id="SSF52540">
    <property type="entry name" value="P-loop containing nucleoside triphosphate hydrolases"/>
    <property type="match status" value="1"/>
</dbReference>